<feature type="compositionally biased region" description="Low complexity" evidence="9">
    <location>
        <begin position="714"/>
        <end position="748"/>
    </location>
</feature>
<feature type="compositionally biased region" description="Basic and acidic residues" evidence="9">
    <location>
        <begin position="599"/>
        <end position="617"/>
    </location>
</feature>
<dbReference type="GO" id="GO:0002039">
    <property type="term" value="F:p53 binding"/>
    <property type="evidence" value="ECO:0007669"/>
    <property type="project" value="TreeGrafter"/>
</dbReference>
<comment type="subcellular location">
    <subcellularLocation>
        <location evidence="1">Nucleus</location>
    </subcellularLocation>
</comment>
<evidence type="ECO:0000259" key="10">
    <source>
        <dbReference type="PROSITE" id="PS50016"/>
    </source>
</evidence>
<organism evidence="11 12">
    <name type="scientific">Petrolisthes manimaculis</name>
    <dbReference type="NCBI Taxonomy" id="1843537"/>
    <lineage>
        <taxon>Eukaryota</taxon>
        <taxon>Metazoa</taxon>
        <taxon>Ecdysozoa</taxon>
        <taxon>Arthropoda</taxon>
        <taxon>Crustacea</taxon>
        <taxon>Multicrustacea</taxon>
        <taxon>Malacostraca</taxon>
        <taxon>Eumalacostraca</taxon>
        <taxon>Eucarida</taxon>
        <taxon>Decapoda</taxon>
        <taxon>Pleocyemata</taxon>
        <taxon>Anomura</taxon>
        <taxon>Galatheoidea</taxon>
        <taxon>Porcellanidae</taxon>
        <taxon>Petrolisthes</taxon>
    </lineage>
</organism>
<keyword evidence="6" id="KW-0804">Transcription</keyword>
<keyword evidence="2" id="KW-0479">Metal-binding</keyword>
<comment type="caution">
    <text evidence="11">The sequence shown here is derived from an EMBL/GenBank/DDBJ whole genome shotgun (WGS) entry which is preliminary data.</text>
</comment>
<feature type="compositionally biased region" description="Polar residues" evidence="9">
    <location>
        <begin position="979"/>
        <end position="989"/>
    </location>
</feature>
<feature type="region of interest" description="Disordered" evidence="9">
    <location>
        <begin position="122"/>
        <end position="150"/>
    </location>
</feature>
<feature type="compositionally biased region" description="Basic and acidic residues" evidence="9">
    <location>
        <begin position="568"/>
        <end position="580"/>
    </location>
</feature>
<feature type="compositionally biased region" description="Basic and acidic residues" evidence="9">
    <location>
        <begin position="683"/>
        <end position="711"/>
    </location>
</feature>
<reference evidence="11" key="1">
    <citation type="submission" date="2023-11" db="EMBL/GenBank/DDBJ databases">
        <title>Genome assemblies of two species of porcelain crab, Petrolisthes cinctipes and Petrolisthes manimaculis (Anomura: Porcellanidae).</title>
        <authorList>
            <person name="Angst P."/>
        </authorList>
    </citation>
    <scope>NUCLEOTIDE SEQUENCE</scope>
    <source>
        <strain evidence="11">PB745_02</strain>
        <tissue evidence="11">Gill</tissue>
    </source>
</reference>
<keyword evidence="4" id="KW-0862">Zinc</keyword>
<evidence type="ECO:0000256" key="1">
    <source>
        <dbReference type="ARBA" id="ARBA00004123"/>
    </source>
</evidence>
<dbReference type="SMART" id="SM00576">
    <property type="entry name" value="BTP"/>
    <property type="match status" value="1"/>
</dbReference>
<feature type="compositionally biased region" description="Pro residues" evidence="9">
    <location>
        <begin position="310"/>
        <end position="321"/>
    </location>
</feature>
<feature type="compositionally biased region" description="Basic and acidic residues" evidence="9">
    <location>
        <begin position="473"/>
        <end position="490"/>
    </location>
</feature>
<dbReference type="GO" id="GO:0005669">
    <property type="term" value="C:transcription factor TFIID complex"/>
    <property type="evidence" value="ECO:0007669"/>
    <property type="project" value="TreeGrafter"/>
</dbReference>
<gene>
    <name evidence="11" type="ORF">Pmani_023188</name>
</gene>
<dbReference type="Proteomes" id="UP001292094">
    <property type="component" value="Unassembled WGS sequence"/>
</dbReference>
<feature type="compositionally biased region" description="Basic and acidic residues" evidence="9">
    <location>
        <begin position="866"/>
        <end position="879"/>
    </location>
</feature>
<protein>
    <recommendedName>
        <fullName evidence="10">PHD-type domain-containing protein</fullName>
    </recommendedName>
</protein>
<dbReference type="AlphaFoldDB" id="A0AAE1U1C6"/>
<feature type="compositionally biased region" description="Low complexity" evidence="9">
    <location>
        <begin position="942"/>
        <end position="978"/>
    </location>
</feature>
<dbReference type="InterPro" id="IPR001965">
    <property type="entry name" value="Znf_PHD"/>
</dbReference>
<feature type="compositionally biased region" description="Basic and acidic residues" evidence="9">
    <location>
        <begin position="357"/>
        <end position="429"/>
    </location>
</feature>
<proteinExistence type="predicted"/>
<feature type="region of interest" description="Disordered" evidence="9">
    <location>
        <begin position="658"/>
        <end position="1078"/>
    </location>
</feature>
<evidence type="ECO:0000256" key="8">
    <source>
        <dbReference type="PROSITE-ProRule" id="PRU00146"/>
    </source>
</evidence>
<evidence type="ECO:0000256" key="2">
    <source>
        <dbReference type="ARBA" id="ARBA00022723"/>
    </source>
</evidence>
<dbReference type="InterPro" id="IPR009072">
    <property type="entry name" value="Histone-fold"/>
</dbReference>
<evidence type="ECO:0000256" key="6">
    <source>
        <dbReference type="ARBA" id="ARBA00023163"/>
    </source>
</evidence>
<feature type="compositionally biased region" description="Basic and acidic residues" evidence="9">
    <location>
        <begin position="511"/>
        <end position="528"/>
    </location>
</feature>
<sequence length="1168" mass="129066">MPLDVMTDLLHRYMSEVCRLTHRYTEHFGRTEPNVDDLGLAFLDMGISVPELEEYINNVDCLPYPHPLPALPVSRPSNLNFLKPGTRETLSRPIHIHEHLPPMYPEKEEEEVEVKVSPCMDEGMGESPSPAASPQPAVKRAADADASPAKKAKYSVVEEGNPVREIVSVMMTTSGFISSAREGKLPEARCPNIPMVTARSSSPSNTGPAGRKKLNVEKLIRQKNNQGLIGRPLPNKPPRPIKIKGKEKLLGKGLKVLGSKPPHLPKPGGPSGMPGSLPMPPSLKMPMPKVIVPKNSSPKVSTPKVHHPKPQTPKPSPPKPTTPKVHLPKPPTPKIKVPKPPKTPKSESKKSSNPGGTKDEEKDSESKKPKKEKDQTKKSKEGKKEKDSSKKPKEPKKEKESKKEKDIKKDKEGKKEKEIKKEKERERELILALASSSAVTITSIPTPGKAGPEMSGQEKEGKSKLSIFKKINKTKDSKELERPSERDGQPSRDSSPVLMIDETAGKIGQRRIPEDLHHPENPPRRLEMPVEVSMRSPGGFSSFQDDMSPPGTPSTPRTPEIPHLPIRKTPEKRKGKEKAKDKRPRKDRSKSPKGGFSPGHRELPCDFESTERPKTPELELPMNDNPNPFSLPPFPTAPGFIPPFSRFPFIPPFGGPPRPVLPHSPMPDLRLPPHPFLPRPTKRSLEDDHHLHLLDEPENLERPLTPRHDVDANPLPSLGSSHPSPLRSPSPTHLAATPPRPRTPAARHSPPPPPVPKVKSEKVDKGEKEKKKEHKKEKKEKEKEKEKVKKKKDKKDKEKEKDKSDKRKEKEKTKQEKKVKKEKDDGNSNNTPRITMKLASSSTSAQSSNRSSDTPITPKLVIKPVVKQEEDPPHSKSQEDQPGSPEIAKFSALITRPPRNQHKRADSPQPLPVLKIKDMQTSSKKGDAGKVKEVPPLKIKNPGSTKTPGTPKSSSSATSKNLSIQKQQQSQQGSVKLSTSPRPSSNKPSSVPKALEEKKSPGSKKSKDKKEKKEKKMKEAAQPGSMNNPGMASGSAVKGGSAADQPPFASHQPTHSAMPVMPPPQDTPKPNKKQEQKSTGLLTETVGPIGHFVDDQGNEVWICPTCGKQDDGSPMIGCDTCDDWYHWVCVGIQVPPSDDVNWYCPRCVSQHKQRGVPPEKKKRGRKKK</sequence>
<feature type="compositionally biased region" description="Basic and acidic residues" evidence="9">
    <location>
        <begin position="758"/>
        <end position="770"/>
    </location>
</feature>
<accession>A0AAE1U1C6</accession>
<dbReference type="Gene3D" id="1.10.20.10">
    <property type="entry name" value="Histone, subunit A"/>
    <property type="match status" value="1"/>
</dbReference>
<feature type="compositionally biased region" description="Low complexity" evidence="9">
    <location>
        <begin position="127"/>
        <end position="149"/>
    </location>
</feature>
<dbReference type="InterPro" id="IPR013083">
    <property type="entry name" value="Znf_RING/FYVE/PHD"/>
</dbReference>
<evidence type="ECO:0000313" key="12">
    <source>
        <dbReference type="Proteomes" id="UP001292094"/>
    </source>
</evidence>
<keyword evidence="12" id="KW-1185">Reference proteome</keyword>
<evidence type="ECO:0000256" key="7">
    <source>
        <dbReference type="ARBA" id="ARBA00023242"/>
    </source>
</evidence>
<dbReference type="PANTHER" id="PTHR46452:SF1">
    <property type="entry name" value="TRANSCRIPTION INITIATION FACTOR TFIID SUBUNIT 3"/>
    <property type="match status" value="1"/>
</dbReference>
<keyword evidence="5" id="KW-0805">Transcription regulation</keyword>
<feature type="compositionally biased region" description="Basic and acidic residues" evidence="9">
    <location>
        <begin position="795"/>
        <end position="826"/>
    </location>
</feature>
<feature type="compositionally biased region" description="Basic and acidic residues" evidence="9">
    <location>
        <begin position="924"/>
        <end position="935"/>
    </location>
</feature>
<feature type="compositionally biased region" description="Low complexity" evidence="9">
    <location>
        <begin position="1030"/>
        <end position="1043"/>
    </location>
</feature>
<dbReference type="InterPro" id="IPR019787">
    <property type="entry name" value="Znf_PHD-finger"/>
</dbReference>
<dbReference type="GO" id="GO:0008270">
    <property type="term" value="F:zinc ion binding"/>
    <property type="evidence" value="ECO:0007669"/>
    <property type="project" value="UniProtKB-KW"/>
</dbReference>
<dbReference type="PROSITE" id="PS01359">
    <property type="entry name" value="ZF_PHD_1"/>
    <property type="match status" value="1"/>
</dbReference>
<dbReference type="SUPFAM" id="SSF57903">
    <property type="entry name" value="FYVE/PHD zinc finger"/>
    <property type="match status" value="1"/>
</dbReference>
<feature type="compositionally biased region" description="Pro residues" evidence="9">
    <location>
        <begin position="658"/>
        <end position="678"/>
    </location>
</feature>
<dbReference type="Gene3D" id="3.30.40.10">
    <property type="entry name" value="Zinc/RING finger domain, C3HC4 (zinc finger)"/>
    <property type="match status" value="1"/>
</dbReference>
<dbReference type="GO" id="GO:0045944">
    <property type="term" value="P:positive regulation of transcription by RNA polymerase II"/>
    <property type="evidence" value="ECO:0007669"/>
    <property type="project" value="TreeGrafter"/>
</dbReference>
<evidence type="ECO:0000313" key="11">
    <source>
        <dbReference type="EMBL" id="KAK4304881.1"/>
    </source>
</evidence>
<dbReference type="CDD" id="cd15522">
    <property type="entry name" value="PHD_TAF3"/>
    <property type="match status" value="1"/>
</dbReference>
<feature type="compositionally biased region" description="Pro residues" evidence="9">
    <location>
        <begin position="328"/>
        <end position="343"/>
    </location>
</feature>
<dbReference type="Pfam" id="PF00628">
    <property type="entry name" value="PHD"/>
    <property type="match status" value="1"/>
</dbReference>
<dbReference type="InterPro" id="IPR006565">
    <property type="entry name" value="BTP"/>
</dbReference>
<evidence type="ECO:0000256" key="5">
    <source>
        <dbReference type="ARBA" id="ARBA00023015"/>
    </source>
</evidence>
<evidence type="ECO:0000256" key="3">
    <source>
        <dbReference type="ARBA" id="ARBA00022771"/>
    </source>
</evidence>
<feature type="compositionally biased region" description="Low complexity" evidence="9">
    <location>
        <begin position="840"/>
        <end position="852"/>
    </location>
</feature>
<dbReference type="PROSITE" id="PS50016">
    <property type="entry name" value="ZF_PHD_2"/>
    <property type="match status" value="1"/>
</dbReference>
<dbReference type="Pfam" id="PF07524">
    <property type="entry name" value="Bromo_TP"/>
    <property type="match status" value="1"/>
</dbReference>
<dbReference type="InterPro" id="IPR019786">
    <property type="entry name" value="Zinc_finger_PHD-type_CS"/>
</dbReference>
<dbReference type="SMART" id="SM00249">
    <property type="entry name" value="PHD"/>
    <property type="match status" value="1"/>
</dbReference>
<feature type="domain" description="PHD-type" evidence="10">
    <location>
        <begin position="1100"/>
        <end position="1150"/>
    </location>
</feature>
<dbReference type="PANTHER" id="PTHR46452">
    <property type="entry name" value="TRANSCRIPTION INITIATION FACTOR TFIID SUBUNIT 3"/>
    <property type="match status" value="1"/>
</dbReference>
<feature type="compositionally biased region" description="Low complexity" evidence="9">
    <location>
        <begin position="251"/>
        <end position="260"/>
    </location>
</feature>
<dbReference type="InterPro" id="IPR011011">
    <property type="entry name" value="Znf_FYVE_PHD"/>
</dbReference>
<name>A0AAE1U1C6_9EUCA</name>
<keyword evidence="3 8" id="KW-0863">Zinc-finger</keyword>
<keyword evidence="7" id="KW-0539">Nucleus</keyword>
<evidence type="ECO:0000256" key="4">
    <source>
        <dbReference type="ARBA" id="ARBA00022833"/>
    </source>
</evidence>
<evidence type="ECO:0000256" key="9">
    <source>
        <dbReference type="SAM" id="MobiDB-lite"/>
    </source>
</evidence>
<feature type="region of interest" description="Disordered" evidence="9">
    <location>
        <begin position="250"/>
        <end position="634"/>
    </location>
</feature>
<dbReference type="GO" id="GO:0046982">
    <property type="term" value="F:protein heterodimerization activity"/>
    <property type="evidence" value="ECO:0007669"/>
    <property type="project" value="InterPro"/>
</dbReference>
<feature type="compositionally biased region" description="Polar residues" evidence="9">
    <location>
        <begin position="434"/>
        <end position="445"/>
    </location>
</feature>
<dbReference type="EMBL" id="JAWZYT010002366">
    <property type="protein sequence ID" value="KAK4304881.1"/>
    <property type="molecule type" value="Genomic_DNA"/>
</dbReference>
<feature type="compositionally biased region" description="Basic and acidic residues" evidence="9">
    <location>
        <begin position="1008"/>
        <end position="1019"/>
    </location>
</feature>